<dbReference type="AlphaFoldDB" id="A0A0P0RJP2"/>
<dbReference type="PRINTS" id="PR01036">
    <property type="entry name" value="TCRTETB"/>
</dbReference>
<evidence type="ECO:0000256" key="4">
    <source>
        <dbReference type="ARBA" id="ARBA00022989"/>
    </source>
</evidence>
<evidence type="ECO:0000313" key="8">
    <source>
        <dbReference type="EMBL" id="ALL68914.1"/>
    </source>
</evidence>
<dbReference type="PROSITE" id="PS50850">
    <property type="entry name" value="MFS"/>
    <property type="match status" value="1"/>
</dbReference>
<accession>A0A0P0RJP2</accession>
<evidence type="ECO:0000256" key="2">
    <source>
        <dbReference type="ARBA" id="ARBA00022448"/>
    </source>
</evidence>
<gene>
    <name evidence="8" type="ORF">K788_0000082</name>
</gene>
<feature type="transmembrane region" description="Helical" evidence="6">
    <location>
        <begin position="107"/>
        <end position="126"/>
    </location>
</feature>
<evidence type="ECO:0000313" key="9">
    <source>
        <dbReference type="Proteomes" id="UP000019146"/>
    </source>
</evidence>
<dbReference type="KEGG" id="bcai:K788_0000082"/>
<keyword evidence="5 6" id="KW-0472">Membrane</keyword>
<keyword evidence="3 6" id="KW-0812">Transmembrane</keyword>
<reference evidence="8 9" key="1">
    <citation type="journal article" date="2014" name="Genome Announc.">
        <title>Draft Genome Sequence of the Haloacid-Degrading Burkholderia caribensis Strain MBA4.</title>
        <authorList>
            <person name="Pan Y."/>
            <person name="Kong K.F."/>
            <person name="Tsang J.S."/>
        </authorList>
    </citation>
    <scope>NUCLEOTIDE SEQUENCE [LARGE SCALE GENOMIC DNA]</scope>
    <source>
        <strain evidence="8 9">MBA4</strain>
    </source>
</reference>
<protein>
    <submittedName>
        <fullName evidence="8">Putative MFS transport protein</fullName>
    </submittedName>
</protein>
<feature type="transmembrane region" description="Helical" evidence="6">
    <location>
        <begin position="356"/>
        <end position="376"/>
    </location>
</feature>
<dbReference type="EMBL" id="CP012747">
    <property type="protein sequence ID" value="ALL68914.1"/>
    <property type="molecule type" value="Genomic_DNA"/>
</dbReference>
<feature type="transmembrane region" description="Helical" evidence="6">
    <location>
        <begin position="451"/>
        <end position="473"/>
    </location>
</feature>
<keyword evidence="4 6" id="KW-1133">Transmembrane helix</keyword>
<sequence>MTRPMPICATLSPLQSLSLSENTPNPARVADAPMSAGHRFAMAAIMLSVALASLDTAIANTALPAMAADLHARPAASVWIINAYQLAMVATLLPLAALGDIVGHRRIYISGIIVFTAASLACALSPSLPWLAGARVVQGLGAAAIMSVNTALIKHLYPPHRLGAGVGLNALVVGVSFAVGPTVASLILSVASWPWLFAVNVPLGVLALSFALPGLPRTPRGTHHFDRVAALLNVITFAALVFALGEAAQRASTPVVLGAAAVAIVFGALLMRRETGHPAPMLPVDLFKLPVFALSAVTAVCSFAAQGLAFVSLPFYFEDVLHRSQVETGFLMTPWPVIVALAAPFAGRLSDRYPPGLLGAIGLAILCAGMAALAMLPPHPSVIDISIRMAICGAGFGFFQSPNLKALMASAPPNRSGGASGIIATSRLIGQTTGAALVALSFSIAGRHGPTLSLATGAVFAGAASIASGLRLFAPSHRGQASVTVTTVTAEEQ</sequence>
<dbReference type="GO" id="GO:0016020">
    <property type="term" value="C:membrane"/>
    <property type="evidence" value="ECO:0007669"/>
    <property type="project" value="UniProtKB-SubCell"/>
</dbReference>
<feature type="domain" description="Major facilitator superfamily (MFS) profile" evidence="7">
    <location>
        <begin position="41"/>
        <end position="479"/>
    </location>
</feature>
<dbReference type="Gene3D" id="1.20.1720.10">
    <property type="entry name" value="Multidrug resistance protein D"/>
    <property type="match status" value="1"/>
</dbReference>
<dbReference type="GO" id="GO:0022857">
    <property type="term" value="F:transmembrane transporter activity"/>
    <property type="evidence" value="ECO:0007669"/>
    <property type="project" value="InterPro"/>
</dbReference>
<proteinExistence type="predicted"/>
<dbReference type="InterPro" id="IPR036259">
    <property type="entry name" value="MFS_trans_sf"/>
</dbReference>
<keyword evidence="2" id="KW-0813">Transport</keyword>
<feature type="transmembrane region" description="Helical" evidence="6">
    <location>
        <begin position="291"/>
        <end position="317"/>
    </location>
</feature>
<feature type="transmembrane region" description="Helical" evidence="6">
    <location>
        <begin position="40"/>
        <end position="63"/>
    </location>
</feature>
<dbReference type="FunFam" id="1.20.1250.20:FF:000168">
    <property type="entry name" value="Transporter, major facilitator family"/>
    <property type="match status" value="1"/>
</dbReference>
<evidence type="ECO:0000259" key="7">
    <source>
        <dbReference type="PROSITE" id="PS50850"/>
    </source>
</evidence>
<dbReference type="Proteomes" id="UP000019146">
    <property type="component" value="Chromosome 2"/>
</dbReference>
<evidence type="ECO:0000256" key="6">
    <source>
        <dbReference type="SAM" id="Phobius"/>
    </source>
</evidence>
<dbReference type="InterPro" id="IPR020846">
    <property type="entry name" value="MFS_dom"/>
</dbReference>
<feature type="transmembrane region" description="Helical" evidence="6">
    <location>
        <begin position="132"/>
        <end position="153"/>
    </location>
</feature>
<dbReference type="SUPFAM" id="SSF103473">
    <property type="entry name" value="MFS general substrate transporter"/>
    <property type="match status" value="1"/>
</dbReference>
<organism evidence="8 9">
    <name type="scientific">Paraburkholderia caribensis MBA4</name>
    <dbReference type="NCBI Taxonomy" id="1323664"/>
    <lineage>
        <taxon>Bacteria</taxon>
        <taxon>Pseudomonadati</taxon>
        <taxon>Pseudomonadota</taxon>
        <taxon>Betaproteobacteria</taxon>
        <taxon>Burkholderiales</taxon>
        <taxon>Burkholderiaceae</taxon>
        <taxon>Paraburkholderia</taxon>
    </lineage>
</organism>
<feature type="transmembrane region" description="Helical" evidence="6">
    <location>
        <begin position="193"/>
        <end position="215"/>
    </location>
</feature>
<feature type="transmembrane region" description="Helical" evidence="6">
    <location>
        <begin position="329"/>
        <end position="349"/>
    </location>
</feature>
<feature type="transmembrane region" description="Helical" evidence="6">
    <location>
        <begin position="165"/>
        <end position="187"/>
    </location>
</feature>
<dbReference type="PANTHER" id="PTHR42718">
    <property type="entry name" value="MAJOR FACILITATOR SUPERFAMILY MULTIDRUG TRANSPORTER MFSC"/>
    <property type="match status" value="1"/>
</dbReference>
<evidence type="ECO:0000256" key="1">
    <source>
        <dbReference type="ARBA" id="ARBA00004141"/>
    </source>
</evidence>
<dbReference type="Pfam" id="PF07690">
    <property type="entry name" value="MFS_1"/>
    <property type="match status" value="1"/>
</dbReference>
<dbReference type="PANTHER" id="PTHR42718:SF9">
    <property type="entry name" value="MAJOR FACILITATOR SUPERFAMILY MULTIDRUG TRANSPORTER MFSC"/>
    <property type="match status" value="1"/>
</dbReference>
<feature type="transmembrane region" description="Helical" evidence="6">
    <location>
        <begin position="227"/>
        <end position="245"/>
    </location>
</feature>
<name>A0A0P0RJP2_9BURK</name>
<evidence type="ECO:0000256" key="3">
    <source>
        <dbReference type="ARBA" id="ARBA00022692"/>
    </source>
</evidence>
<feature type="transmembrane region" description="Helical" evidence="6">
    <location>
        <begin position="251"/>
        <end position="270"/>
    </location>
</feature>
<dbReference type="Gene3D" id="1.20.1250.20">
    <property type="entry name" value="MFS general substrate transporter like domains"/>
    <property type="match status" value="1"/>
</dbReference>
<evidence type="ECO:0000256" key="5">
    <source>
        <dbReference type="ARBA" id="ARBA00023136"/>
    </source>
</evidence>
<dbReference type="CDD" id="cd17321">
    <property type="entry name" value="MFS_MMR_MDR_like"/>
    <property type="match status" value="1"/>
</dbReference>
<dbReference type="InterPro" id="IPR011701">
    <property type="entry name" value="MFS"/>
</dbReference>
<feature type="transmembrane region" description="Helical" evidence="6">
    <location>
        <begin position="420"/>
        <end position="445"/>
    </location>
</feature>
<comment type="subcellular location">
    <subcellularLocation>
        <location evidence="1">Membrane</location>
        <topology evidence="1">Multi-pass membrane protein</topology>
    </subcellularLocation>
</comment>
<feature type="transmembrane region" description="Helical" evidence="6">
    <location>
        <begin position="75"/>
        <end position="95"/>
    </location>
</feature>